<sequence>MATALGSLTGPAKLAAVSGLLEKLTKDLQLSNLSLQERDSALEELKIYGRDPWNSDPIFTKEGVETLTRHAFKNPLSTTSRNALRVLCNAMLLKPETRQRFVDLGFEAQACELLKIDDRDDEFLVSRLLLFTTYGTTINLQKLVDEYALASSIIENLSRHAKRVTNQAASTSAANPMNEMALVESLKLLFNITSLCKTVDSSPAVPPLITLLSKLDVAPQQAPLSPPLGQIVNALMNANLESEDAKASLYPEEIAGSVTEKLIQLLDLSMKVYSDNDLETAVSPLVCLISRIHEHAPPSTRDFIRKKLLPTEEDRQGVLGQGDNLPARLLQNWTNVLAPQLRTAIAEVFFDMSDKDATKFIENVGYGFASGFLFQRNIPVPEYLKDGQSMGDVSGSGGRAVNPITGQFLDAEGVSELPEMTDEEKEREAERLFVLFERLNQLGVISVQNPLQQAVQEGRFEELPDDAEDVD</sequence>
<evidence type="ECO:0000256" key="2">
    <source>
        <dbReference type="ARBA" id="ARBA00022658"/>
    </source>
</evidence>
<dbReference type="Pfam" id="PF10165">
    <property type="entry name" value="Ric8"/>
    <property type="match status" value="1"/>
</dbReference>
<dbReference type="GO" id="GO:0001965">
    <property type="term" value="F:G-protein alpha-subunit binding"/>
    <property type="evidence" value="ECO:0007669"/>
    <property type="project" value="TreeGrafter"/>
</dbReference>
<accession>A0AA40D1L8</accession>
<evidence type="ECO:0000313" key="4">
    <source>
        <dbReference type="EMBL" id="KAK0657233.1"/>
    </source>
</evidence>
<dbReference type="GO" id="GO:0005737">
    <property type="term" value="C:cytoplasm"/>
    <property type="evidence" value="ECO:0007669"/>
    <property type="project" value="TreeGrafter"/>
</dbReference>
<dbReference type="InterPro" id="IPR016024">
    <property type="entry name" value="ARM-type_fold"/>
</dbReference>
<dbReference type="GO" id="GO:0007186">
    <property type="term" value="P:G protein-coupled receptor signaling pathway"/>
    <property type="evidence" value="ECO:0007669"/>
    <property type="project" value="TreeGrafter"/>
</dbReference>
<evidence type="ECO:0000256" key="1">
    <source>
        <dbReference type="ARBA" id="ARBA00009049"/>
    </source>
</evidence>
<comment type="similarity">
    <text evidence="1">Belongs to the synembryn family.</text>
</comment>
<protein>
    <submittedName>
        <fullName evidence="4">Guanine nucleotide exchange factor</fullName>
    </submittedName>
</protein>
<dbReference type="EMBL" id="JAULSV010000001">
    <property type="protein sequence ID" value="KAK0657233.1"/>
    <property type="molecule type" value="Genomic_DNA"/>
</dbReference>
<keyword evidence="3" id="KW-0143">Chaperone</keyword>
<dbReference type="PANTHER" id="PTHR12425:SF5">
    <property type="entry name" value="SYNEMBRYN"/>
    <property type="match status" value="1"/>
</dbReference>
<proteinExistence type="inferred from homology"/>
<gene>
    <name evidence="4" type="ORF">B0T16DRAFT_452714</name>
</gene>
<dbReference type="Gene3D" id="1.25.10.10">
    <property type="entry name" value="Leucine-rich Repeat Variant"/>
    <property type="match status" value="1"/>
</dbReference>
<evidence type="ECO:0000256" key="3">
    <source>
        <dbReference type="ARBA" id="ARBA00023186"/>
    </source>
</evidence>
<dbReference type="Proteomes" id="UP001174936">
    <property type="component" value="Unassembled WGS sequence"/>
</dbReference>
<dbReference type="GO" id="GO:0005085">
    <property type="term" value="F:guanyl-nucleotide exchange factor activity"/>
    <property type="evidence" value="ECO:0007669"/>
    <property type="project" value="UniProtKB-KW"/>
</dbReference>
<dbReference type="SUPFAM" id="SSF48371">
    <property type="entry name" value="ARM repeat"/>
    <property type="match status" value="1"/>
</dbReference>
<dbReference type="AlphaFoldDB" id="A0AA40D1L8"/>
<keyword evidence="2" id="KW-0344">Guanine-nucleotide releasing factor</keyword>
<dbReference type="InterPro" id="IPR011989">
    <property type="entry name" value="ARM-like"/>
</dbReference>
<evidence type="ECO:0000313" key="5">
    <source>
        <dbReference type="Proteomes" id="UP001174936"/>
    </source>
</evidence>
<organism evidence="4 5">
    <name type="scientific">Cercophora newfieldiana</name>
    <dbReference type="NCBI Taxonomy" id="92897"/>
    <lineage>
        <taxon>Eukaryota</taxon>
        <taxon>Fungi</taxon>
        <taxon>Dikarya</taxon>
        <taxon>Ascomycota</taxon>
        <taxon>Pezizomycotina</taxon>
        <taxon>Sordariomycetes</taxon>
        <taxon>Sordariomycetidae</taxon>
        <taxon>Sordariales</taxon>
        <taxon>Lasiosphaeriaceae</taxon>
        <taxon>Cercophora</taxon>
    </lineage>
</organism>
<dbReference type="PANTHER" id="PTHR12425">
    <property type="entry name" value="SYNEMBRYN"/>
    <property type="match status" value="1"/>
</dbReference>
<comment type="caution">
    <text evidence="4">The sequence shown here is derived from an EMBL/GenBank/DDBJ whole genome shotgun (WGS) entry which is preliminary data.</text>
</comment>
<keyword evidence="5" id="KW-1185">Reference proteome</keyword>
<reference evidence="4" key="1">
    <citation type="submission" date="2023-06" db="EMBL/GenBank/DDBJ databases">
        <title>Genome-scale phylogeny and comparative genomics of the fungal order Sordariales.</title>
        <authorList>
            <consortium name="Lawrence Berkeley National Laboratory"/>
            <person name="Hensen N."/>
            <person name="Bonometti L."/>
            <person name="Westerberg I."/>
            <person name="Brannstrom I.O."/>
            <person name="Guillou S."/>
            <person name="Cros-Aarteil S."/>
            <person name="Calhoun S."/>
            <person name="Haridas S."/>
            <person name="Kuo A."/>
            <person name="Mondo S."/>
            <person name="Pangilinan J."/>
            <person name="Riley R."/>
            <person name="Labutti K."/>
            <person name="Andreopoulos B."/>
            <person name="Lipzen A."/>
            <person name="Chen C."/>
            <person name="Yanf M."/>
            <person name="Daum C."/>
            <person name="Ng V."/>
            <person name="Clum A."/>
            <person name="Steindorff A."/>
            <person name="Ohm R."/>
            <person name="Martin F."/>
            <person name="Silar P."/>
            <person name="Natvig D."/>
            <person name="Lalanne C."/>
            <person name="Gautier V."/>
            <person name="Ament-Velasquez S.L."/>
            <person name="Kruys A."/>
            <person name="Hutchinson M.I."/>
            <person name="Powell A.J."/>
            <person name="Barry K."/>
            <person name="Miller A.N."/>
            <person name="Grigoriev I.V."/>
            <person name="Debuchy R."/>
            <person name="Gladieux P."/>
            <person name="Thoren M.H."/>
            <person name="Johannesson H."/>
        </authorList>
    </citation>
    <scope>NUCLEOTIDE SEQUENCE</scope>
    <source>
        <strain evidence="4">SMH2532-1</strain>
    </source>
</reference>
<dbReference type="InterPro" id="IPR019318">
    <property type="entry name" value="Gua_nucleotide_exch_fac_Ric8"/>
</dbReference>
<name>A0AA40D1L8_9PEZI</name>